<name>A0A4Y6V0C7_SACBS</name>
<dbReference type="EMBL" id="CP041217">
    <property type="protein sequence ID" value="QDH22238.1"/>
    <property type="molecule type" value="Genomic_DNA"/>
</dbReference>
<gene>
    <name evidence="1" type="ORF">FFV09_16135</name>
</gene>
<evidence type="ECO:0008006" key="3">
    <source>
        <dbReference type="Google" id="ProtNLM"/>
    </source>
</evidence>
<keyword evidence="2" id="KW-1185">Reference proteome</keyword>
<sequence>MTEEQDQQRQQQVREAADLAAHFDVTVEQAREMQFAEGQTLIWTEAFKLDSWLILMKPSDDPQQPEPFFGNMDGHGWAFLFTDPMHAQVFGRNNNLVTPGGNVLIAKMKVDAMISWLEEIGRSGLYGARFNEGEQGWFIPVDGLRAMQDYVEIQETRRKELEADE</sequence>
<dbReference type="Proteomes" id="UP000316968">
    <property type="component" value="Chromosome"/>
</dbReference>
<dbReference type="RefSeq" id="WP_141448782.1">
    <property type="nucleotide sequence ID" value="NZ_CP041217.1"/>
</dbReference>
<accession>A0A4Y6V0C7</accession>
<protein>
    <recommendedName>
        <fullName evidence="3">SseB family protein</fullName>
    </recommendedName>
</protein>
<evidence type="ECO:0000313" key="2">
    <source>
        <dbReference type="Proteomes" id="UP000316968"/>
    </source>
</evidence>
<evidence type="ECO:0000313" key="1">
    <source>
        <dbReference type="EMBL" id="QDH22238.1"/>
    </source>
</evidence>
<dbReference type="OrthoDB" id="3635752at2"/>
<organism evidence="1 2">
    <name type="scientific">Saccharibacillus brassicae</name>
    <dbReference type="NCBI Taxonomy" id="2583377"/>
    <lineage>
        <taxon>Bacteria</taxon>
        <taxon>Bacillati</taxon>
        <taxon>Bacillota</taxon>
        <taxon>Bacilli</taxon>
        <taxon>Bacillales</taxon>
        <taxon>Paenibacillaceae</taxon>
        <taxon>Saccharibacillus</taxon>
    </lineage>
</organism>
<proteinExistence type="predicted"/>
<reference evidence="1 2" key="1">
    <citation type="submission" date="2019-06" db="EMBL/GenBank/DDBJ databases">
        <title>Saccharibacillus brassicae sp. nov., an endophytic bacterium isolated from Chinese cabbage seeds (Brassica pekinensis).</title>
        <authorList>
            <person name="Jiang L."/>
            <person name="Lee J."/>
            <person name="Kim S.W."/>
        </authorList>
    </citation>
    <scope>NUCLEOTIDE SEQUENCE [LARGE SCALE GENOMIC DNA]</scope>
    <source>
        <strain evidence="2">KCTC 43072 / ATSA2</strain>
    </source>
</reference>
<dbReference type="AlphaFoldDB" id="A0A4Y6V0C7"/>
<dbReference type="KEGG" id="saca:FFV09_16135"/>